<proteinExistence type="predicted"/>
<reference evidence="2 3" key="2">
    <citation type="journal article" date="2015" name="Eukaryot. Cell">
        <title>Asexual propagation of a virulent clone complex in a human and feline outbreak of sporotrichosis.</title>
        <authorList>
            <person name="Teixeira Mde M."/>
            <person name="Rodrigues A.M."/>
            <person name="Tsui C.K."/>
            <person name="de Almeida L.G."/>
            <person name="Van Diepeningen A.D."/>
            <person name="van den Ende B.G."/>
            <person name="Fernandes G.F."/>
            <person name="Kano R."/>
            <person name="Hamelin R.C."/>
            <person name="Lopes-Bezerra L.M."/>
            <person name="Vasconcelos A.T."/>
            <person name="de Hoog S."/>
            <person name="de Camargo Z.P."/>
            <person name="Felipe M.S."/>
        </authorList>
    </citation>
    <scope>NUCLEOTIDE SEQUENCE [LARGE SCALE GENOMIC DNA]</scope>
    <source>
        <strain evidence="2 3">1099-18</strain>
    </source>
</reference>
<dbReference type="GeneID" id="27672210"/>
<evidence type="ECO:0000256" key="1">
    <source>
        <dbReference type="SAM" id="MobiDB-lite"/>
    </source>
</evidence>
<dbReference type="EMBL" id="AXCR01000010">
    <property type="protein sequence ID" value="KJR82870.1"/>
    <property type="molecule type" value="Genomic_DNA"/>
</dbReference>
<accession>A0A0F2M286</accession>
<reference evidence="2 3" key="1">
    <citation type="journal article" date="2014" name="BMC Genomics">
        <title>Comparative genomics of the major fungal agents of human and animal Sporotrichosis: Sporothrix schenckii and Sporothrix brasiliensis.</title>
        <authorList>
            <person name="Teixeira M.M."/>
            <person name="de Almeida L.G."/>
            <person name="Kubitschek-Barreira P."/>
            <person name="Alves F.L."/>
            <person name="Kioshima E.S."/>
            <person name="Abadio A.K."/>
            <person name="Fernandes L."/>
            <person name="Derengowski L.S."/>
            <person name="Ferreira K.S."/>
            <person name="Souza R.C."/>
            <person name="Ruiz J.C."/>
            <person name="de Andrade N.C."/>
            <person name="Paes H.C."/>
            <person name="Nicola A.M."/>
            <person name="Albuquerque P."/>
            <person name="Gerber A.L."/>
            <person name="Martins V.P."/>
            <person name="Peconick L.D."/>
            <person name="Neto A.V."/>
            <person name="Chaucanez C.B."/>
            <person name="Silva P.A."/>
            <person name="Cunha O.L."/>
            <person name="de Oliveira F.F."/>
            <person name="dos Santos T.C."/>
            <person name="Barros A.L."/>
            <person name="Soares M.A."/>
            <person name="de Oliveira L.M."/>
            <person name="Marini M.M."/>
            <person name="Villalobos-Duno H."/>
            <person name="Cunha M.M."/>
            <person name="de Hoog S."/>
            <person name="da Silveira J.F."/>
            <person name="Henrissat B."/>
            <person name="Nino-Vega G.A."/>
            <person name="Cisalpino P.S."/>
            <person name="Mora-Montes H.M."/>
            <person name="Almeida S.R."/>
            <person name="Stajich J.E."/>
            <person name="Lopes-Bezerra L.M."/>
            <person name="Vasconcelos A.T."/>
            <person name="Felipe M.S."/>
        </authorList>
    </citation>
    <scope>NUCLEOTIDE SEQUENCE [LARGE SCALE GENOMIC DNA]</scope>
    <source>
        <strain evidence="2 3">1099-18</strain>
    </source>
</reference>
<dbReference type="KEGG" id="ssck:SPSK_10588"/>
<dbReference type="RefSeq" id="XP_016585546.1">
    <property type="nucleotide sequence ID" value="XM_016736933.1"/>
</dbReference>
<dbReference type="Proteomes" id="UP000033710">
    <property type="component" value="Unassembled WGS sequence"/>
</dbReference>
<organism evidence="2 3">
    <name type="scientific">Sporothrix schenckii 1099-18</name>
    <dbReference type="NCBI Taxonomy" id="1397361"/>
    <lineage>
        <taxon>Eukaryota</taxon>
        <taxon>Fungi</taxon>
        <taxon>Dikarya</taxon>
        <taxon>Ascomycota</taxon>
        <taxon>Pezizomycotina</taxon>
        <taxon>Sordariomycetes</taxon>
        <taxon>Sordariomycetidae</taxon>
        <taxon>Ophiostomatales</taxon>
        <taxon>Ophiostomataceae</taxon>
        <taxon>Sporothrix</taxon>
    </lineage>
</organism>
<dbReference type="OrthoDB" id="10573217at2759"/>
<comment type="caution">
    <text evidence="2">The sequence shown here is derived from an EMBL/GenBank/DDBJ whole genome shotgun (WGS) entry which is preliminary data.</text>
</comment>
<dbReference type="VEuPathDB" id="FungiDB:SPSK_10588"/>
<name>A0A0F2M286_SPOSC</name>
<protein>
    <submittedName>
        <fullName evidence="2">Uncharacterized protein</fullName>
    </submittedName>
</protein>
<sequence>MLLTLDGRVLRPRWRSSMVTGTAMSQDTATRDFDAEPQGPAAARQDSTKTRLDLAGAVEEGNMSDVRNIVTRELGDRDADTASTTVTWATVSSARLPYLPVRRQRRRTVACASVVYSTVAPSENEHISKAIVDVHIQRDSTKGNQIVA</sequence>
<evidence type="ECO:0000313" key="3">
    <source>
        <dbReference type="Proteomes" id="UP000033710"/>
    </source>
</evidence>
<feature type="region of interest" description="Disordered" evidence="1">
    <location>
        <begin position="19"/>
        <end position="49"/>
    </location>
</feature>
<gene>
    <name evidence="2" type="ORF">SPSK_10588</name>
</gene>
<evidence type="ECO:0000313" key="2">
    <source>
        <dbReference type="EMBL" id="KJR82870.1"/>
    </source>
</evidence>
<dbReference type="AlphaFoldDB" id="A0A0F2M286"/>
<feature type="compositionally biased region" description="Polar residues" evidence="1">
    <location>
        <begin position="19"/>
        <end position="28"/>
    </location>
</feature>